<dbReference type="PANTHER" id="PTHR46791:SF13">
    <property type="entry name" value="CLR5 DOMAIN-CONTAINING PROTEIN"/>
    <property type="match status" value="1"/>
</dbReference>
<keyword evidence="2" id="KW-1015">Disulfide bond</keyword>
<reference evidence="5" key="1">
    <citation type="submission" date="2019-08" db="EMBL/GenBank/DDBJ databases">
        <title>The improved chromosome-level genome for the pearl oyster Pinctada fucata martensii using PacBio sequencing and Hi-C.</title>
        <authorList>
            <person name="Zheng Z."/>
        </authorList>
    </citation>
    <scope>NUCLEOTIDE SEQUENCE</scope>
    <source>
        <strain evidence="5">ZZ-2019</strain>
        <tissue evidence="5">Adductor muscle</tissue>
    </source>
</reference>
<evidence type="ECO:0000313" key="6">
    <source>
        <dbReference type="Proteomes" id="UP001186944"/>
    </source>
</evidence>
<evidence type="ECO:0000259" key="4">
    <source>
        <dbReference type="Pfam" id="PF24764"/>
    </source>
</evidence>
<keyword evidence="6" id="KW-1185">Reference proteome</keyword>
<evidence type="ECO:0000256" key="1">
    <source>
        <dbReference type="ARBA" id="ARBA00022729"/>
    </source>
</evidence>
<keyword evidence="1" id="KW-0732">Signal</keyword>
<dbReference type="Pfam" id="PF03024">
    <property type="entry name" value="Folate_rec"/>
    <property type="match status" value="1"/>
</dbReference>
<gene>
    <name evidence="5" type="ORF">FSP39_017681</name>
</gene>
<evidence type="ECO:0000313" key="5">
    <source>
        <dbReference type="EMBL" id="KAK3103233.1"/>
    </source>
</evidence>
<proteinExistence type="predicted"/>
<accession>A0AA89C7Z1</accession>
<dbReference type="Proteomes" id="UP001186944">
    <property type="component" value="Unassembled WGS sequence"/>
</dbReference>
<dbReference type="PANTHER" id="PTHR46791">
    <property type="entry name" value="EXPRESSED PROTEIN"/>
    <property type="match status" value="1"/>
</dbReference>
<evidence type="ECO:0008006" key="7">
    <source>
        <dbReference type="Google" id="ProtNLM"/>
    </source>
</evidence>
<dbReference type="EMBL" id="VSWD01000005">
    <property type="protein sequence ID" value="KAK3103233.1"/>
    <property type="molecule type" value="Genomic_DNA"/>
</dbReference>
<dbReference type="AlphaFoldDB" id="A0AA89C7Z1"/>
<organism evidence="5 6">
    <name type="scientific">Pinctada imbricata</name>
    <name type="common">Atlantic pearl-oyster</name>
    <name type="synonym">Pinctada martensii</name>
    <dbReference type="NCBI Taxonomy" id="66713"/>
    <lineage>
        <taxon>Eukaryota</taxon>
        <taxon>Metazoa</taxon>
        <taxon>Spiralia</taxon>
        <taxon>Lophotrochozoa</taxon>
        <taxon>Mollusca</taxon>
        <taxon>Bivalvia</taxon>
        <taxon>Autobranchia</taxon>
        <taxon>Pteriomorphia</taxon>
        <taxon>Pterioida</taxon>
        <taxon>Pterioidea</taxon>
        <taxon>Pteriidae</taxon>
        <taxon>Pinctada</taxon>
    </lineage>
</organism>
<comment type="caution">
    <text evidence="5">The sequence shown here is derived from an EMBL/GenBank/DDBJ whole genome shotgun (WGS) entry which is preliminary data.</text>
</comment>
<protein>
    <recommendedName>
        <fullName evidence="7">Integrase catalytic domain-containing protein</fullName>
    </recommendedName>
</protein>
<feature type="domain" description="Integrase core" evidence="4">
    <location>
        <begin position="236"/>
        <end position="411"/>
    </location>
</feature>
<dbReference type="InterPro" id="IPR018143">
    <property type="entry name" value="Folate_rcpt-like"/>
</dbReference>
<dbReference type="InterPro" id="IPR058913">
    <property type="entry name" value="Integrase_dom_put"/>
</dbReference>
<evidence type="ECO:0000259" key="3">
    <source>
        <dbReference type="Pfam" id="PF03024"/>
    </source>
</evidence>
<name>A0AA89C7Z1_PINIB</name>
<dbReference type="Pfam" id="PF24764">
    <property type="entry name" value="rva_4"/>
    <property type="match status" value="1"/>
</dbReference>
<evidence type="ECO:0000256" key="2">
    <source>
        <dbReference type="ARBA" id="ARBA00023157"/>
    </source>
</evidence>
<feature type="domain" description="Folate receptor-like" evidence="3">
    <location>
        <begin position="7"/>
        <end position="60"/>
    </location>
</feature>
<sequence>MYPLYGASQDCRNRINYMMCYFCSPSQVIWYKEPDKRVHICSEFCTTVFEHCKEARFEGKKIAILDLFHLFYRIRKAEQMEQSEQSSAQALRMQPSFSLIQPICTVRPNLVGNAQIRELIRCYHNHGYTYKDICGFILFTHHIIISLRSIKRIVKSLGLTRRKCRSNLEDVITKICHLQRNGYEHYGYKAMWNHLNTQCGVSVSQENVRLILRAIDPTGVELRKRNNLRRRQYISRGPHFIVHVDGYDKLKPFGISIHGAIDGFSRKILWLKAGPTNKNPKVVANHFINYLTEEGRLPRLLRCDAGTENVLIKNIQIALRSYHSDSMKGKKSVSIGRSTANQRIEMLWSFLKKHFTQFWRNTFKDMIDQNILNNTDAVHLECVRFCFLPIIQDHLDSFRQTWNIHRIRAQRRGELVSGIPNVLFRQPILYGATDCSFDFPCDMAVLQDIQREYNTTESSNLLRGCTEDFIRLVELVANQRRENFPIPVNAYQGKELYCSIITLIERFY</sequence>